<proteinExistence type="predicted"/>
<protein>
    <recommendedName>
        <fullName evidence="2">UBC core domain-containing protein</fullName>
    </recommendedName>
</protein>
<organism evidence="1">
    <name type="scientific">viral metagenome</name>
    <dbReference type="NCBI Taxonomy" id="1070528"/>
    <lineage>
        <taxon>unclassified sequences</taxon>
        <taxon>metagenomes</taxon>
        <taxon>organismal metagenomes</taxon>
    </lineage>
</organism>
<reference evidence="1" key="1">
    <citation type="journal article" date="2020" name="Nature">
        <title>Giant virus diversity and host interactions through global metagenomics.</title>
        <authorList>
            <person name="Schulz F."/>
            <person name="Roux S."/>
            <person name="Paez-Espino D."/>
            <person name="Jungbluth S."/>
            <person name="Walsh D.A."/>
            <person name="Denef V.J."/>
            <person name="McMahon K.D."/>
            <person name="Konstantinidis K.T."/>
            <person name="Eloe-Fadrosh E.A."/>
            <person name="Kyrpides N.C."/>
            <person name="Woyke T."/>
        </authorList>
    </citation>
    <scope>NUCLEOTIDE SEQUENCE</scope>
    <source>
        <strain evidence="1">GVMAG-M-3300023184-120</strain>
    </source>
</reference>
<dbReference type="AlphaFoldDB" id="A0A6C0HI75"/>
<dbReference type="EMBL" id="MN739967">
    <property type="protein sequence ID" value="QHT80338.1"/>
    <property type="molecule type" value="Genomic_DNA"/>
</dbReference>
<evidence type="ECO:0008006" key="2">
    <source>
        <dbReference type="Google" id="ProtNLM"/>
    </source>
</evidence>
<evidence type="ECO:0000313" key="1">
    <source>
        <dbReference type="EMBL" id="QHT80338.1"/>
    </source>
</evidence>
<accession>A0A6C0HI75</accession>
<sequence>MSITPRQISRLNRELCEYPYTLIDEETIQFQYKKYVVKVGGFVLYPFHPPQISINGKILSYSPAYFPLRSIKGYSEKYKCPCCTSIMCANNWSPSLGLIAILNEYELFIQNLKMFQRIKVFKHVNLPDDMIREIISFL</sequence>
<name>A0A6C0HI75_9ZZZZ</name>